<protein>
    <submittedName>
        <fullName evidence="2">Type III restriction enzyme, res subunit</fullName>
    </submittedName>
</protein>
<dbReference type="PANTHER" id="PTHR47396">
    <property type="entry name" value="TYPE I RESTRICTION ENZYME ECOKI R PROTEIN"/>
    <property type="match status" value="1"/>
</dbReference>
<dbReference type="Pfam" id="PF04851">
    <property type="entry name" value="ResIII"/>
    <property type="match status" value="1"/>
</dbReference>
<dbReference type="GO" id="GO:0005829">
    <property type="term" value="C:cytosol"/>
    <property type="evidence" value="ECO:0007669"/>
    <property type="project" value="TreeGrafter"/>
</dbReference>
<dbReference type="InterPro" id="IPR027417">
    <property type="entry name" value="P-loop_NTPase"/>
</dbReference>
<dbReference type="Gene3D" id="3.40.50.300">
    <property type="entry name" value="P-loop containing nucleotide triphosphate hydrolases"/>
    <property type="match status" value="2"/>
</dbReference>
<reference evidence="2" key="1">
    <citation type="submission" date="2019-01" db="EMBL/GenBank/DDBJ databases">
        <authorList>
            <consortium name="Pathogen Informatics"/>
        </authorList>
    </citation>
    <scope>NUCLEOTIDE SEQUENCE [LARGE SCALE GENOMIC DNA]</scope>
    <source>
        <strain evidence="2">NCTC10113</strain>
    </source>
</reference>
<sequence length="829" mass="97360">MKLTSTQQNAVNELVNEFNLNDKNIVYFKAPTGSGKTFMIANVINDITKKYFGEKLLFVIATLSSAELPKQMENNLNYYKHYLDFGAYLNIEKVDSPSNSKTRNKSDATYSIIAEKNKVLVFGTSSFGKNKIFTEEGVFDAFIDQIKNEEYKLVYIRDEAHYGGETNTAKSKYLDLYNDNIENNKQIASIKDKAIKFEAKMQQIAQYVIKMTATPNNKQFKQIVITDKDLEQDNIKLLKPNYCQNEDIKSLNADILSNKDILEIACTKFKEIKSKYIDKINEPSLIGINPAMLIQVRNKHTSEITDNQFDEEINQIISILKNKGLTYAIYFGDDKSSNKFELTNIREKIDLKSISQNNSDIDVIIFKIGPATGWNIPRACMLVQLRNVSSDTLNVQTIGRIRRNPNPSFPDDELMKINPNSISKNYYVYSNYEKSNREWSYYILQDKFKQDIEDFKFYNGQINRNILKETANNEKYNHEILALIDKKQILNYIHDELENEYNKTHKLIATKEQIKDNNGNYVEREKKFLRNAIELEMYINEMYKIHQNYISKTTINNINSAIDKWWNILDNDNEKYSRNLIWYVIFKCYLNDVKKLHKKAIDIRKKENQGLQEFELIDVKKLPSNSYQWNTSNFIDMLDSSDIKTTEKELNYAYVNSDNKSNKHYLDSNPEQFLLNKIKDEFKELYVDYIDEPNKFNEEVKIWTKNPTLHGINYEYYENEYEIKNSFPDIIIKYKTHQLIIEVKQDNDDHSNNNKIDNLLNAYKKYIDEKRETLVSDDLTLSVALVSPSPNEKVRFKGYSTKQEINEYLNGHKESSFHTFFKKIQTYTK</sequence>
<dbReference type="GO" id="GO:0003677">
    <property type="term" value="F:DNA binding"/>
    <property type="evidence" value="ECO:0007669"/>
    <property type="project" value="InterPro"/>
</dbReference>
<geneLocation type="plasmid" evidence="2">
    <name>2</name>
</geneLocation>
<dbReference type="SUPFAM" id="SSF52540">
    <property type="entry name" value="P-loop containing nucleoside triphosphate hydrolases"/>
    <property type="match status" value="1"/>
</dbReference>
<evidence type="ECO:0000313" key="2">
    <source>
        <dbReference type="EMBL" id="VEU56180.1"/>
    </source>
</evidence>
<dbReference type="GO" id="GO:0016787">
    <property type="term" value="F:hydrolase activity"/>
    <property type="evidence" value="ECO:0007669"/>
    <property type="project" value="InterPro"/>
</dbReference>
<proteinExistence type="predicted"/>
<dbReference type="RefSeq" id="WP_024544049.1">
    <property type="nucleotide sequence ID" value="NZ_LR214938.2"/>
</dbReference>
<accession>A0A448ZY39</accession>
<dbReference type="GO" id="GO:0005524">
    <property type="term" value="F:ATP binding"/>
    <property type="evidence" value="ECO:0007669"/>
    <property type="project" value="InterPro"/>
</dbReference>
<name>A0A448ZY39_METSV</name>
<dbReference type="AlphaFoldDB" id="A0A448ZY39"/>
<keyword evidence="2" id="KW-0614">Plasmid</keyword>
<evidence type="ECO:0000259" key="1">
    <source>
        <dbReference type="Pfam" id="PF04851"/>
    </source>
</evidence>
<feature type="domain" description="Helicase/UvrB N-terminal" evidence="1">
    <location>
        <begin position="1"/>
        <end position="216"/>
    </location>
</feature>
<dbReference type="InterPro" id="IPR050742">
    <property type="entry name" value="Helicase_Restrict-Modif_Enz"/>
</dbReference>
<dbReference type="InterPro" id="IPR006935">
    <property type="entry name" value="Helicase/UvrB_N"/>
</dbReference>
<dbReference type="EMBL" id="LR214939">
    <property type="protein sequence ID" value="VEU56180.1"/>
    <property type="molecule type" value="Genomic_DNA"/>
</dbReference>
<dbReference type="PANTHER" id="PTHR47396:SF1">
    <property type="entry name" value="ATP-DEPENDENT HELICASE IRC3-RELATED"/>
    <property type="match status" value="1"/>
</dbReference>
<organism evidence="2">
    <name type="scientific">Metamycoplasma salivarium</name>
    <name type="common">Mycoplasma salivarium</name>
    <dbReference type="NCBI Taxonomy" id="2124"/>
    <lineage>
        <taxon>Bacteria</taxon>
        <taxon>Bacillati</taxon>
        <taxon>Mycoplasmatota</taxon>
        <taxon>Mycoplasmoidales</taxon>
        <taxon>Metamycoplasmataceae</taxon>
        <taxon>Metamycoplasma</taxon>
    </lineage>
</organism>
<gene>
    <name evidence="2" type="ORF">NCTC10113_01068</name>
</gene>